<keyword evidence="8 12" id="KW-0798">TonB box</keyword>
<feature type="domain" description="TonB-dependent receptor plug" evidence="15">
    <location>
        <begin position="73"/>
        <end position="181"/>
    </location>
</feature>
<dbReference type="Pfam" id="PF07715">
    <property type="entry name" value="Plug"/>
    <property type="match status" value="1"/>
</dbReference>
<keyword evidence="4" id="KW-0410">Iron transport</keyword>
<keyword evidence="17" id="KW-1185">Reference proteome</keyword>
<dbReference type="AlphaFoldDB" id="A0AAW9R7X2"/>
<keyword evidence="16" id="KW-0675">Receptor</keyword>
<dbReference type="PANTHER" id="PTHR32552:SF81">
    <property type="entry name" value="TONB-DEPENDENT OUTER MEMBRANE RECEPTOR"/>
    <property type="match status" value="1"/>
</dbReference>
<feature type="signal peptide" evidence="13">
    <location>
        <begin position="1"/>
        <end position="46"/>
    </location>
</feature>
<comment type="subcellular location">
    <subcellularLocation>
        <location evidence="1 11">Cell outer membrane</location>
        <topology evidence="1 11">Multi-pass membrane protein</topology>
    </subcellularLocation>
</comment>
<keyword evidence="6" id="KW-0408">Iron</keyword>
<keyword evidence="13" id="KW-0732">Signal</keyword>
<dbReference type="RefSeq" id="WP_354696015.1">
    <property type="nucleotide sequence ID" value="NZ_JAZHOG010000009.1"/>
</dbReference>
<sequence>MNNRISSAIRLALYSHARSPRQQSAVAPFLMGVSSAALLAPAAALAQDNADSSAGALEEVVVTASKRGDQFLQNMATSIRAITSEDLEKANIQDFEDWVGFVPGVTFKDLGPGEKTIVTRGLVSTGAATTAVYFDETNITAFNDGEGGGRNVDFKLFDLERIEVLRGPQGTLYGASALGGTIRIISAKPDLTEWSASAEMELSSTKEGSGNYAARGHINLPIVPDVFGIRLAAWAVDNSGYIDNIRLGNSEINDEETVGARLTARWQATENLTLTATAMTQEQDIGDSSRFNQVGDDALIFPGETPFSVTDELQVTDFTRNPRQDDPTILSLVADYQTSFGSFVATTSLYDREVLFNFDSTPILLFFGVPIRAISSFPEDREIWSNEIRFSSDFDGRVQFVGGLYHQEEDLESESNVWTVDANGNINESSPSVLSVLRDRSFDETAIFGELTVNITDQWDFTVGARYAEFDFVTDENAVVPFFGPPMGPEPTKSGDDSSSILKFNTSYQVNDDVMVYATASEGFRRGGLNLNAFGDLFDIPETFGSDELWNYEVGVKSSWFEDKLIVNATLYTLDWSDIQLETVSELGGVEFFTNAGKARVNGIELELFARPVAGLNLSAAIGYTDAELTEDAPPINIPPLPSEGQDGDSINNVPDLTASFAADYTWTAFGGWDATVGGALRYTGDSDTRIAANRDPFNVHLPSSTIVDLRAGLGNDNWRVEFFIENLTDERAINDAINEVTNILAFFTNRPRTTGVRVNYQF</sequence>
<evidence type="ECO:0000256" key="5">
    <source>
        <dbReference type="ARBA" id="ARBA00022692"/>
    </source>
</evidence>
<gene>
    <name evidence="16" type="ORF">V3330_13750</name>
</gene>
<dbReference type="Proteomes" id="UP001359886">
    <property type="component" value="Unassembled WGS sequence"/>
</dbReference>
<evidence type="ECO:0000256" key="6">
    <source>
        <dbReference type="ARBA" id="ARBA00023004"/>
    </source>
</evidence>
<reference evidence="16 17" key="1">
    <citation type="submission" date="2024-02" db="EMBL/GenBank/DDBJ databases">
        <title>A novel Wenzhouxiangellaceae bacterium, isolated from coastal sediments.</title>
        <authorList>
            <person name="Du Z.-J."/>
            <person name="Ye Y.-Q."/>
            <person name="Zhang X.-Y."/>
        </authorList>
    </citation>
    <scope>NUCLEOTIDE SEQUENCE [LARGE SCALE GENOMIC DNA]</scope>
    <source>
        <strain evidence="16 17">CH-27</strain>
    </source>
</reference>
<keyword evidence="7" id="KW-0406">Ion transport</keyword>
<dbReference type="GO" id="GO:0009279">
    <property type="term" value="C:cell outer membrane"/>
    <property type="evidence" value="ECO:0007669"/>
    <property type="project" value="UniProtKB-SubCell"/>
</dbReference>
<evidence type="ECO:0000256" key="1">
    <source>
        <dbReference type="ARBA" id="ARBA00004571"/>
    </source>
</evidence>
<dbReference type="InterPro" id="IPR000531">
    <property type="entry name" value="Beta-barrel_TonB"/>
</dbReference>
<name>A0AAW9R7X2_9GAMM</name>
<evidence type="ECO:0000313" key="17">
    <source>
        <dbReference type="Proteomes" id="UP001359886"/>
    </source>
</evidence>
<evidence type="ECO:0000259" key="14">
    <source>
        <dbReference type="Pfam" id="PF00593"/>
    </source>
</evidence>
<dbReference type="PANTHER" id="PTHR32552">
    <property type="entry name" value="FERRICHROME IRON RECEPTOR-RELATED"/>
    <property type="match status" value="1"/>
</dbReference>
<keyword evidence="5 11" id="KW-0812">Transmembrane</keyword>
<evidence type="ECO:0000256" key="4">
    <source>
        <dbReference type="ARBA" id="ARBA00022496"/>
    </source>
</evidence>
<evidence type="ECO:0000256" key="10">
    <source>
        <dbReference type="ARBA" id="ARBA00023237"/>
    </source>
</evidence>
<dbReference type="InterPro" id="IPR036942">
    <property type="entry name" value="Beta-barrel_TonB_sf"/>
</dbReference>
<dbReference type="Pfam" id="PF00593">
    <property type="entry name" value="TonB_dep_Rec_b-barrel"/>
    <property type="match status" value="1"/>
</dbReference>
<proteinExistence type="inferred from homology"/>
<evidence type="ECO:0000256" key="12">
    <source>
        <dbReference type="RuleBase" id="RU003357"/>
    </source>
</evidence>
<evidence type="ECO:0000256" key="8">
    <source>
        <dbReference type="ARBA" id="ARBA00023077"/>
    </source>
</evidence>
<keyword evidence="10 11" id="KW-0998">Cell outer membrane</keyword>
<dbReference type="GO" id="GO:0006826">
    <property type="term" value="P:iron ion transport"/>
    <property type="evidence" value="ECO:0007669"/>
    <property type="project" value="UniProtKB-KW"/>
</dbReference>
<keyword evidence="9 11" id="KW-0472">Membrane</keyword>
<comment type="caution">
    <text evidence="16">The sequence shown here is derived from an EMBL/GenBank/DDBJ whole genome shotgun (WGS) entry which is preliminary data.</text>
</comment>
<accession>A0AAW9R7X2</accession>
<organism evidence="16 17">
    <name type="scientific">Elongatibacter sediminis</name>
    <dbReference type="NCBI Taxonomy" id="3119006"/>
    <lineage>
        <taxon>Bacteria</taxon>
        <taxon>Pseudomonadati</taxon>
        <taxon>Pseudomonadota</taxon>
        <taxon>Gammaproteobacteria</taxon>
        <taxon>Chromatiales</taxon>
        <taxon>Wenzhouxiangellaceae</taxon>
        <taxon>Elongatibacter</taxon>
    </lineage>
</organism>
<feature type="domain" description="TonB-dependent receptor-like beta-barrel" evidence="14">
    <location>
        <begin position="287"/>
        <end position="728"/>
    </location>
</feature>
<dbReference type="CDD" id="cd01347">
    <property type="entry name" value="ligand_gated_channel"/>
    <property type="match status" value="1"/>
</dbReference>
<keyword evidence="2 11" id="KW-0813">Transport</keyword>
<evidence type="ECO:0000259" key="15">
    <source>
        <dbReference type="Pfam" id="PF07715"/>
    </source>
</evidence>
<comment type="similarity">
    <text evidence="11 12">Belongs to the TonB-dependent receptor family.</text>
</comment>
<dbReference type="PROSITE" id="PS52016">
    <property type="entry name" value="TONB_DEPENDENT_REC_3"/>
    <property type="match status" value="1"/>
</dbReference>
<evidence type="ECO:0000256" key="13">
    <source>
        <dbReference type="SAM" id="SignalP"/>
    </source>
</evidence>
<evidence type="ECO:0000256" key="2">
    <source>
        <dbReference type="ARBA" id="ARBA00022448"/>
    </source>
</evidence>
<evidence type="ECO:0000256" key="3">
    <source>
        <dbReference type="ARBA" id="ARBA00022452"/>
    </source>
</evidence>
<dbReference type="Gene3D" id="2.40.170.20">
    <property type="entry name" value="TonB-dependent receptor, beta-barrel domain"/>
    <property type="match status" value="1"/>
</dbReference>
<evidence type="ECO:0000256" key="9">
    <source>
        <dbReference type="ARBA" id="ARBA00023136"/>
    </source>
</evidence>
<feature type="chain" id="PRO_5043387443" evidence="13">
    <location>
        <begin position="47"/>
        <end position="763"/>
    </location>
</feature>
<dbReference type="SUPFAM" id="SSF56935">
    <property type="entry name" value="Porins"/>
    <property type="match status" value="1"/>
</dbReference>
<keyword evidence="3 11" id="KW-1134">Transmembrane beta strand</keyword>
<evidence type="ECO:0000313" key="16">
    <source>
        <dbReference type="EMBL" id="MEJ8568692.1"/>
    </source>
</evidence>
<evidence type="ECO:0000256" key="7">
    <source>
        <dbReference type="ARBA" id="ARBA00023065"/>
    </source>
</evidence>
<evidence type="ECO:0000256" key="11">
    <source>
        <dbReference type="PROSITE-ProRule" id="PRU01360"/>
    </source>
</evidence>
<dbReference type="EMBL" id="JAZHOG010000009">
    <property type="protein sequence ID" value="MEJ8568692.1"/>
    <property type="molecule type" value="Genomic_DNA"/>
</dbReference>
<dbReference type="InterPro" id="IPR012910">
    <property type="entry name" value="Plug_dom"/>
</dbReference>
<dbReference type="InterPro" id="IPR039426">
    <property type="entry name" value="TonB-dep_rcpt-like"/>
</dbReference>
<protein>
    <submittedName>
        <fullName evidence="16">TonB-dependent receptor</fullName>
    </submittedName>
</protein>